<evidence type="ECO:0000313" key="3">
    <source>
        <dbReference type="EMBL" id="CAG9283659.1"/>
    </source>
</evidence>
<protein>
    <recommendedName>
        <fullName evidence="4">Extradiol ring-cleavage dioxygenase class III enzyme subunit B domain-containing protein</fullName>
    </recommendedName>
</protein>
<evidence type="ECO:0008006" key="4">
    <source>
        <dbReference type="Google" id="ProtNLM"/>
    </source>
</evidence>
<feature type="region of interest" description="Disordered" evidence="1">
    <location>
        <begin position="206"/>
        <end position="225"/>
    </location>
</feature>
<dbReference type="Gene3D" id="3.40.830.10">
    <property type="entry name" value="LigB-like"/>
    <property type="match status" value="1"/>
</dbReference>
<proteinExistence type="predicted"/>
<sequence length="388" mass="42868">MARRTYQPRRECLTILPTNTKWNTYRIVIILLVLALDFNGSVVVRAKLLAAVILPHGDFAYDPTLLPTSHPGRPIADRLASTSRAVGHWLVQKNVAPDVLFFSTPHGIALSNDFALYLGSMASGTARIGKDLRNASFIPYNVRIANVTLAPTMVADLIHYLRVLRQQNVSGVSTSPDDADDVPLHWAEVIPLSFLDSNKKGSVVGREQSALRKSHRRRRLPTGAGKTRQHLIWSHPLQRYNAAPAMVPELLHVGCLLRTWLEQRPETFAVVVSADLSHTHRQDGPYGYSNTSIAFDAALVEWASGNPCRNQAALLERARHLQAGAKSCGYTGLVLLHGILCSSNENWESQSPHNSQLWESKVWANGNATYFGMMAVSIAKNFEDISSP</sequence>
<accession>A0A8J9S791</accession>
<feature type="transmembrane region" description="Helical" evidence="2">
    <location>
        <begin position="25"/>
        <end position="44"/>
    </location>
</feature>
<gene>
    <name evidence="3" type="ORF">PTTT1_LOCUS23537</name>
</gene>
<organism evidence="3">
    <name type="scientific">Phaeodactylum tricornutum</name>
    <name type="common">Diatom</name>
    <dbReference type="NCBI Taxonomy" id="2850"/>
    <lineage>
        <taxon>Eukaryota</taxon>
        <taxon>Sar</taxon>
        <taxon>Stramenopiles</taxon>
        <taxon>Ochrophyta</taxon>
        <taxon>Bacillariophyta</taxon>
        <taxon>Bacillariophyceae</taxon>
        <taxon>Bacillariophycidae</taxon>
        <taxon>Naviculales</taxon>
        <taxon>Phaeodactylaceae</taxon>
        <taxon>Phaeodactylum</taxon>
    </lineage>
</organism>
<keyword evidence="2" id="KW-1133">Transmembrane helix</keyword>
<name>A0A8J9S791_PHATR</name>
<evidence type="ECO:0000256" key="1">
    <source>
        <dbReference type="SAM" id="MobiDB-lite"/>
    </source>
</evidence>
<dbReference type="EMBL" id="OU594960">
    <property type="protein sequence ID" value="CAG9283659.1"/>
    <property type="molecule type" value="Genomic_DNA"/>
</dbReference>
<evidence type="ECO:0000256" key="2">
    <source>
        <dbReference type="SAM" id="Phobius"/>
    </source>
</evidence>
<dbReference type="Proteomes" id="UP000836788">
    <property type="component" value="Chromosome 19"/>
</dbReference>
<dbReference type="CDD" id="cd07952">
    <property type="entry name" value="ED_3B_like"/>
    <property type="match status" value="1"/>
</dbReference>
<dbReference type="OMA" id="ILPHGDF"/>
<reference evidence="3" key="1">
    <citation type="submission" date="2022-02" db="EMBL/GenBank/DDBJ databases">
        <authorList>
            <person name="Giguere J D."/>
        </authorList>
    </citation>
    <scope>NUCLEOTIDE SEQUENCE</scope>
    <source>
        <strain evidence="3">CCAP 1055/1</strain>
    </source>
</reference>
<keyword evidence="2" id="KW-0472">Membrane</keyword>
<dbReference type="AlphaFoldDB" id="A0A8J9S791"/>
<keyword evidence="2" id="KW-0812">Transmembrane</keyword>